<dbReference type="PANTHER" id="PTHR48104">
    <property type="entry name" value="METACASPASE-4"/>
    <property type="match status" value="1"/>
</dbReference>
<keyword evidence="2" id="KW-1185">Reference proteome</keyword>
<evidence type="ECO:0000313" key="3">
    <source>
        <dbReference type="RefSeq" id="XP_060667631.1"/>
    </source>
</evidence>
<comment type="similarity">
    <text evidence="1">Belongs to the peptidase C14B family.</text>
</comment>
<dbReference type="Gene3D" id="3.40.50.12660">
    <property type="match status" value="1"/>
</dbReference>
<accession>A0ABM3ZT27</accession>
<protein>
    <submittedName>
        <fullName evidence="3">Metacaspase-1-like</fullName>
    </submittedName>
</protein>
<dbReference type="RefSeq" id="XP_060667631.1">
    <property type="nucleotide sequence ID" value="XM_060811648.1"/>
</dbReference>
<gene>
    <name evidence="3" type="primary">LOC125419837</name>
</gene>
<dbReference type="GeneID" id="125419837"/>
<evidence type="ECO:0000256" key="1">
    <source>
        <dbReference type="ARBA" id="ARBA00009005"/>
    </source>
</evidence>
<sequence length="115" mass="12586">MWVDNRPPSGVDNGTGGGLAICISACNDDKMASETSAFGAGTKTLNGAMTFILCRALKQKPDITYGALLNTIQQVNEDRCLQSGICRKIFRHKVRQEPMLSSSEKFDVNTKKFIL</sequence>
<reference evidence="3" key="1">
    <citation type="submission" date="2025-08" db="UniProtKB">
        <authorList>
            <consortium name="RefSeq"/>
        </authorList>
    </citation>
    <scope>IDENTIFICATION</scope>
    <source>
        <tissue evidence="3">Seedling</tissue>
    </source>
</reference>
<name>A0ABM3ZT27_ZIZJJ</name>
<proteinExistence type="inferred from homology"/>
<dbReference type="InterPro" id="IPR050452">
    <property type="entry name" value="Metacaspase"/>
</dbReference>
<evidence type="ECO:0000313" key="2">
    <source>
        <dbReference type="Proteomes" id="UP001652623"/>
    </source>
</evidence>
<dbReference type="PANTHER" id="PTHR48104:SF2">
    <property type="entry name" value="METACASPASE-1-LIKE ISOFORM X1"/>
    <property type="match status" value="1"/>
</dbReference>
<dbReference type="Proteomes" id="UP001652623">
    <property type="component" value="Chromosome 9"/>
</dbReference>
<organism evidence="2 3">
    <name type="scientific">Ziziphus jujuba</name>
    <name type="common">Chinese jujube</name>
    <name type="synonym">Ziziphus sativa</name>
    <dbReference type="NCBI Taxonomy" id="326968"/>
    <lineage>
        <taxon>Eukaryota</taxon>
        <taxon>Viridiplantae</taxon>
        <taxon>Streptophyta</taxon>
        <taxon>Embryophyta</taxon>
        <taxon>Tracheophyta</taxon>
        <taxon>Spermatophyta</taxon>
        <taxon>Magnoliopsida</taxon>
        <taxon>eudicotyledons</taxon>
        <taxon>Gunneridae</taxon>
        <taxon>Pentapetalae</taxon>
        <taxon>rosids</taxon>
        <taxon>fabids</taxon>
        <taxon>Rosales</taxon>
        <taxon>Rhamnaceae</taxon>
        <taxon>Paliureae</taxon>
        <taxon>Ziziphus</taxon>
    </lineage>
</organism>